<reference evidence="2 3" key="1">
    <citation type="journal article" date="2016" name="Proc. Natl. Acad. Sci. U.S.A.">
        <title>Comparative genomics of biotechnologically important yeasts.</title>
        <authorList>
            <person name="Riley R."/>
            <person name="Haridas S."/>
            <person name="Wolfe K.H."/>
            <person name="Lopes M.R."/>
            <person name="Hittinger C.T."/>
            <person name="Goeker M."/>
            <person name="Salamov A.A."/>
            <person name="Wisecaver J.H."/>
            <person name="Long T.M."/>
            <person name="Calvey C.H."/>
            <person name="Aerts A.L."/>
            <person name="Barry K.W."/>
            <person name="Choi C."/>
            <person name="Clum A."/>
            <person name="Coughlan A.Y."/>
            <person name="Deshpande S."/>
            <person name="Douglass A.P."/>
            <person name="Hanson S.J."/>
            <person name="Klenk H.-P."/>
            <person name="LaButti K.M."/>
            <person name="Lapidus A."/>
            <person name="Lindquist E.A."/>
            <person name="Lipzen A.M."/>
            <person name="Meier-Kolthoff J.P."/>
            <person name="Ohm R.A."/>
            <person name="Otillar R.P."/>
            <person name="Pangilinan J.L."/>
            <person name="Peng Y."/>
            <person name="Rokas A."/>
            <person name="Rosa C.A."/>
            <person name="Scheuner C."/>
            <person name="Sibirny A.A."/>
            <person name="Slot J.C."/>
            <person name="Stielow J.B."/>
            <person name="Sun H."/>
            <person name="Kurtzman C.P."/>
            <person name="Blackwell M."/>
            <person name="Grigoriev I.V."/>
            <person name="Jeffries T.W."/>
        </authorList>
    </citation>
    <scope>NUCLEOTIDE SEQUENCE [LARGE SCALE GENOMIC DNA]</scope>
    <source>
        <strain evidence="2 3">NRRL Y-11557</strain>
    </source>
</reference>
<evidence type="ECO:0000313" key="3">
    <source>
        <dbReference type="Proteomes" id="UP000094385"/>
    </source>
</evidence>
<organism evidence="2 3">
    <name type="scientific">Lipomyces starkeyi NRRL Y-11557</name>
    <dbReference type="NCBI Taxonomy" id="675824"/>
    <lineage>
        <taxon>Eukaryota</taxon>
        <taxon>Fungi</taxon>
        <taxon>Dikarya</taxon>
        <taxon>Ascomycota</taxon>
        <taxon>Saccharomycotina</taxon>
        <taxon>Lipomycetes</taxon>
        <taxon>Lipomycetales</taxon>
        <taxon>Lipomycetaceae</taxon>
        <taxon>Lipomyces</taxon>
    </lineage>
</organism>
<feature type="domain" description="Transcription factor IIIC 90kDa subunit N-terminal" evidence="1">
    <location>
        <begin position="19"/>
        <end position="142"/>
    </location>
</feature>
<dbReference type="AlphaFoldDB" id="A0A1E3Q524"/>
<gene>
    <name evidence="2" type="ORF">LIPSTDRAFT_304224</name>
</gene>
<sequence length="146" mass="16048">MSLDISNITESNADGATDVTITDIIWSPLRTSITGGCLLAVLTSSLDAVIFIPPDNEADISRRPWRIGWILSNIIGEIENVPPSVDDDAEFGTPVGDKKVLERLRIHSIAWSAAIGTLDEHNRAMSILATGNEHGEIYLWRYLLHI</sequence>
<dbReference type="OrthoDB" id="10555538at2759"/>
<protein>
    <recommendedName>
        <fullName evidence="1">Transcription factor IIIC 90kDa subunit N-terminal domain-containing protein</fullName>
    </recommendedName>
</protein>
<evidence type="ECO:0000259" key="1">
    <source>
        <dbReference type="Pfam" id="PF12657"/>
    </source>
</evidence>
<accession>A0A1E3Q524</accession>
<name>A0A1E3Q524_LIPST</name>
<dbReference type="EMBL" id="KV454295">
    <property type="protein sequence ID" value="ODQ72678.1"/>
    <property type="molecule type" value="Genomic_DNA"/>
</dbReference>
<evidence type="ECO:0000313" key="2">
    <source>
        <dbReference type="EMBL" id="ODQ72678.1"/>
    </source>
</evidence>
<dbReference type="InterPro" id="IPR024761">
    <property type="entry name" value="TFIIIC_delta_N"/>
</dbReference>
<dbReference type="Proteomes" id="UP000094385">
    <property type="component" value="Unassembled WGS sequence"/>
</dbReference>
<proteinExistence type="predicted"/>
<dbReference type="Pfam" id="PF12657">
    <property type="entry name" value="TFIIIC_delta"/>
    <property type="match status" value="1"/>
</dbReference>
<keyword evidence="3" id="KW-1185">Reference proteome</keyword>